<feature type="region of interest" description="Disordered" evidence="1">
    <location>
        <begin position="191"/>
        <end position="217"/>
    </location>
</feature>
<dbReference type="Proteomes" id="UP000550707">
    <property type="component" value="Unassembled WGS sequence"/>
</dbReference>
<accession>A0A7J8JW50</accession>
<evidence type="ECO:0000256" key="1">
    <source>
        <dbReference type="SAM" id="MobiDB-lite"/>
    </source>
</evidence>
<keyword evidence="2" id="KW-0732">Signal</keyword>
<protein>
    <submittedName>
        <fullName evidence="3">Uncharacterized protein</fullName>
    </submittedName>
</protein>
<feature type="chain" id="PRO_5029707410" evidence="2">
    <location>
        <begin position="34"/>
        <end position="244"/>
    </location>
</feature>
<evidence type="ECO:0000313" key="3">
    <source>
        <dbReference type="EMBL" id="KAF6501134.1"/>
    </source>
</evidence>
<name>A0A7J8JW50_MOLMO</name>
<reference evidence="3 4" key="1">
    <citation type="journal article" date="2020" name="Nature">
        <title>Six reference-quality genomes reveal evolution of bat adaptations.</title>
        <authorList>
            <person name="Jebb D."/>
            <person name="Huang Z."/>
            <person name="Pippel M."/>
            <person name="Hughes G.M."/>
            <person name="Lavrichenko K."/>
            <person name="Devanna P."/>
            <person name="Winkler S."/>
            <person name="Jermiin L.S."/>
            <person name="Skirmuntt E.C."/>
            <person name="Katzourakis A."/>
            <person name="Burkitt-Gray L."/>
            <person name="Ray D.A."/>
            <person name="Sullivan K.A.M."/>
            <person name="Roscito J.G."/>
            <person name="Kirilenko B.M."/>
            <person name="Davalos L.M."/>
            <person name="Corthals A.P."/>
            <person name="Power M.L."/>
            <person name="Jones G."/>
            <person name="Ransome R.D."/>
            <person name="Dechmann D.K.N."/>
            <person name="Locatelli A.G."/>
            <person name="Puechmaille S.J."/>
            <person name="Fedrigo O."/>
            <person name="Jarvis E.D."/>
            <person name="Hiller M."/>
            <person name="Vernes S.C."/>
            <person name="Myers E.W."/>
            <person name="Teeling E.C."/>
        </authorList>
    </citation>
    <scope>NUCLEOTIDE SEQUENCE [LARGE SCALE GENOMIC DNA]</scope>
    <source>
        <strain evidence="3">MMolMol1</strain>
        <tissue evidence="3">Muscle</tissue>
    </source>
</reference>
<evidence type="ECO:0000313" key="4">
    <source>
        <dbReference type="Proteomes" id="UP000550707"/>
    </source>
</evidence>
<dbReference type="AlphaFoldDB" id="A0A7J8JW50"/>
<feature type="signal peptide" evidence="2">
    <location>
        <begin position="1"/>
        <end position="33"/>
    </location>
</feature>
<dbReference type="EMBL" id="JACASF010000001">
    <property type="protein sequence ID" value="KAF6501134.1"/>
    <property type="molecule type" value="Genomic_DNA"/>
</dbReference>
<proteinExistence type="predicted"/>
<comment type="caution">
    <text evidence="3">The sequence shown here is derived from an EMBL/GenBank/DDBJ whole genome shotgun (WGS) entry which is preliminary data.</text>
</comment>
<keyword evidence="4" id="KW-1185">Reference proteome</keyword>
<dbReference type="InParanoid" id="A0A7J8JW50"/>
<gene>
    <name evidence="3" type="ORF">HJG59_008110</name>
</gene>
<organism evidence="3 4">
    <name type="scientific">Molossus molossus</name>
    <name type="common">Pallas' mastiff bat</name>
    <name type="synonym">Vespertilio molossus</name>
    <dbReference type="NCBI Taxonomy" id="27622"/>
    <lineage>
        <taxon>Eukaryota</taxon>
        <taxon>Metazoa</taxon>
        <taxon>Chordata</taxon>
        <taxon>Craniata</taxon>
        <taxon>Vertebrata</taxon>
        <taxon>Euteleostomi</taxon>
        <taxon>Mammalia</taxon>
        <taxon>Eutheria</taxon>
        <taxon>Laurasiatheria</taxon>
        <taxon>Chiroptera</taxon>
        <taxon>Yangochiroptera</taxon>
        <taxon>Molossidae</taxon>
        <taxon>Molossus</taxon>
    </lineage>
</organism>
<sequence>MPSARGTGPAGMPPPRTALRSLFLFAWLPRVWVAFCPVPAPHRRLVVVPKQVLPWPAPSPRVLGSAHPKSPLVSSWFGGRHPGPWLFLSLLKPMSHLPPPQSIRQVRPGSGPSVRACGFPGALASPYSNSRSLPRLGPWPGQLKSWTEEAEEPRGLAPWTTPSFLTVPCVMCPACRLPVWAESIVRNPSWDETSDITPASATCKIPPQPRGRPAHSHETGWTQRLWTWAAPCEEGVCPPQLPLQ</sequence>
<evidence type="ECO:0000256" key="2">
    <source>
        <dbReference type="SAM" id="SignalP"/>
    </source>
</evidence>